<evidence type="ECO:0000313" key="1">
    <source>
        <dbReference type="EMBL" id="CAA9997173.1"/>
    </source>
</evidence>
<keyword evidence="2" id="KW-1185">Reference proteome</keyword>
<organism evidence="1 2">
    <name type="scientific">Nesidiocoris tenuis</name>
    <dbReference type="NCBI Taxonomy" id="355587"/>
    <lineage>
        <taxon>Eukaryota</taxon>
        <taxon>Metazoa</taxon>
        <taxon>Ecdysozoa</taxon>
        <taxon>Arthropoda</taxon>
        <taxon>Hexapoda</taxon>
        <taxon>Insecta</taxon>
        <taxon>Pterygota</taxon>
        <taxon>Neoptera</taxon>
        <taxon>Paraneoptera</taxon>
        <taxon>Hemiptera</taxon>
        <taxon>Heteroptera</taxon>
        <taxon>Panheteroptera</taxon>
        <taxon>Cimicomorpha</taxon>
        <taxon>Miridae</taxon>
        <taxon>Dicyphina</taxon>
        <taxon>Nesidiocoris</taxon>
    </lineage>
</organism>
<dbReference type="OrthoDB" id="9942861at2759"/>
<dbReference type="Proteomes" id="UP000479000">
    <property type="component" value="Unassembled WGS sequence"/>
</dbReference>
<proteinExistence type="predicted"/>
<protein>
    <submittedName>
        <fullName evidence="1">Uncharacterized protein</fullName>
    </submittedName>
</protein>
<dbReference type="PANTHER" id="PTHR12984">
    <property type="entry name" value="SCY1-RELATED S/T PROTEIN KINASE-LIKE"/>
    <property type="match status" value="1"/>
</dbReference>
<name>A0A6H5G5G2_9HEMI</name>
<dbReference type="InterPro" id="IPR011989">
    <property type="entry name" value="ARM-like"/>
</dbReference>
<reference evidence="1 2" key="1">
    <citation type="submission" date="2020-02" db="EMBL/GenBank/DDBJ databases">
        <authorList>
            <person name="Ferguson B K."/>
        </authorList>
    </citation>
    <scope>NUCLEOTIDE SEQUENCE [LARGE SCALE GENOMIC DNA]</scope>
</reference>
<dbReference type="InterPro" id="IPR051177">
    <property type="entry name" value="CIK-Related_Protein"/>
</dbReference>
<dbReference type="PANTHER" id="PTHR12984:SF15">
    <property type="entry name" value="PROTEIN-ASSOCIATING WITH THE CARBOXYL-TERMINAL DOMAIN OF EZRIN"/>
    <property type="match status" value="1"/>
</dbReference>
<gene>
    <name evidence="1" type="ORF">NTEN_LOCUS3506</name>
</gene>
<accession>A0A6H5G5G2</accession>
<dbReference type="EMBL" id="CADCXU010005505">
    <property type="protein sequence ID" value="CAA9997173.1"/>
    <property type="molecule type" value="Genomic_DNA"/>
</dbReference>
<sequence>MFPFPADDSKGLFSEQTFREHISPRLMSIFYVRDIQVRLTLLKYFPMFCDMFTIPQLNSNIIPELLVGVMDVNDELVASTLRALADLVPILGSATVIGGKRAKHFSDGRPKSKPPFQALAFRPVAKVVPGVPCRPQGEGWNCSRLLRWGKIGTIRRPEIDIFEEIRVANTSSRTRRNRAIHGFVRTKDKTRIGRSVQLSLQETERTQGMDLIHWNGARRDMQLRRRWPIASTSACTPGRMLTHCAPPGESARARVNLLYCLLPIRSPQCDQFVQLFPILLLEPGHQIKHVYIPPKWVRAK</sequence>
<evidence type="ECO:0000313" key="2">
    <source>
        <dbReference type="Proteomes" id="UP000479000"/>
    </source>
</evidence>
<dbReference type="Gene3D" id="1.25.10.10">
    <property type="entry name" value="Leucine-rich Repeat Variant"/>
    <property type="match status" value="1"/>
</dbReference>
<dbReference type="AlphaFoldDB" id="A0A6H5G5G2"/>